<proteinExistence type="predicted"/>
<evidence type="ECO:0000256" key="2">
    <source>
        <dbReference type="SAM" id="Phobius"/>
    </source>
</evidence>
<name>A0ABW6I877_9FLAO</name>
<evidence type="ECO:0000313" key="4">
    <source>
        <dbReference type="Proteomes" id="UP001600107"/>
    </source>
</evidence>
<organism evidence="3 4">
    <name type="scientific">Flavobacterium zhoui</name>
    <dbReference type="NCBI Taxonomy" id="3230414"/>
    <lineage>
        <taxon>Bacteria</taxon>
        <taxon>Pseudomonadati</taxon>
        <taxon>Bacteroidota</taxon>
        <taxon>Flavobacteriia</taxon>
        <taxon>Flavobacteriales</taxon>
        <taxon>Flavobacteriaceae</taxon>
        <taxon>Flavobacterium</taxon>
    </lineage>
</organism>
<gene>
    <name evidence="3" type="ORF">ACFX5F_14740</name>
</gene>
<accession>A0ABW6I877</accession>
<comment type="caution">
    <text evidence="3">The sequence shown here is derived from an EMBL/GenBank/DDBJ whole genome shotgun (WGS) entry which is preliminary data.</text>
</comment>
<dbReference type="EMBL" id="JBHZPY010000015">
    <property type="protein sequence ID" value="MFE3872481.1"/>
    <property type="molecule type" value="Genomic_DNA"/>
</dbReference>
<reference evidence="3 4" key="1">
    <citation type="submission" date="2024-06" db="EMBL/GenBank/DDBJ databases">
        <title>Flavobacterium spp. isolated from glacier.</title>
        <authorList>
            <person name="Han D."/>
        </authorList>
    </citation>
    <scope>NUCLEOTIDE SEQUENCE [LARGE SCALE GENOMIC DNA]</scope>
    <source>
        <strain evidence="3 4">ZS1P70</strain>
    </source>
</reference>
<evidence type="ECO:0008006" key="5">
    <source>
        <dbReference type="Google" id="ProtNLM"/>
    </source>
</evidence>
<dbReference type="Proteomes" id="UP001600107">
    <property type="component" value="Unassembled WGS sequence"/>
</dbReference>
<feature type="transmembrane region" description="Helical" evidence="2">
    <location>
        <begin position="239"/>
        <end position="261"/>
    </location>
</feature>
<keyword evidence="2" id="KW-1133">Transmembrane helix</keyword>
<evidence type="ECO:0000256" key="1">
    <source>
        <dbReference type="SAM" id="Coils"/>
    </source>
</evidence>
<protein>
    <recommendedName>
        <fullName evidence="5">General secretion pathway protein</fullName>
    </recommendedName>
</protein>
<evidence type="ECO:0000313" key="3">
    <source>
        <dbReference type="EMBL" id="MFE3872481.1"/>
    </source>
</evidence>
<keyword evidence="4" id="KW-1185">Reference proteome</keyword>
<feature type="coiled-coil region" evidence="1">
    <location>
        <begin position="274"/>
        <end position="301"/>
    </location>
</feature>
<keyword evidence="1" id="KW-0175">Coiled coil</keyword>
<sequence length="398" mass="45788">MNIPSLTNILLGKRYIGIEHFSLDTKEMIAVLLIEKKKEELIITKKDKVSYSETVPEKWDKNLPFFLIINTSQVIQKEVQGIDTQDEKLLHKAFPNTNWEEFYFEIWRLKTKSIVAISRKTYVDELLFNYQKQGISIAGISLGVCSIEEIIKYSEANELFTNHQTVSWSEEIPIIATNATDVNVTFNINDLSIQNSHLLAFSGILRLLLNGTANTGNLINYSHELHENYKQRSFFSKGLKVMIGVLLTILLINFFTFTHYYKLAEETSESLLLSKSSLEEVIKMKQRIQEKEQKVKNMSAITGSQSSLVINEITKRIPKSILLTELVYHPLEKNIKTEEAIVTQKKIIILSGTTIDNAAFTHWIEAIDQFKWMNQVVITRFGKNDLNETEFSIKLTLK</sequence>
<keyword evidence="2" id="KW-0812">Transmembrane</keyword>
<dbReference type="RefSeq" id="WP_379852790.1">
    <property type="nucleotide sequence ID" value="NZ_JBHZPY010000015.1"/>
</dbReference>
<keyword evidence="2" id="KW-0472">Membrane</keyword>